<accession>A0A7T8HFB8</accession>
<gene>
    <name evidence="3" type="ORF">FKW44_009471</name>
</gene>
<dbReference type="GO" id="GO:0004672">
    <property type="term" value="F:protein kinase activity"/>
    <property type="evidence" value="ECO:0007669"/>
    <property type="project" value="InterPro"/>
</dbReference>
<dbReference type="InterPro" id="IPR051177">
    <property type="entry name" value="CIK-Related_Protein"/>
</dbReference>
<dbReference type="PANTHER" id="PTHR12984">
    <property type="entry name" value="SCY1-RELATED S/T PROTEIN KINASE-LIKE"/>
    <property type="match status" value="1"/>
</dbReference>
<feature type="non-terminal residue" evidence="3">
    <location>
        <position position="1"/>
    </location>
</feature>
<evidence type="ECO:0000256" key="1">
    <source>
        <dbReference type="ARBA" id="ARBA00038349"/>
    </source>
</evidence>
<dbReference type="EMBL" id="CP045895">
    <property type="protein sequence ID" value="QQP48977.1"/>
    <property type="molecule type" value="Genomic_DNA"/>
</dbReference>
<dbReference type="PROSITE" id="PS50011">
    <property type="entry name" value="PROTEIN_KINASE_DOM"/>
    <property type="match status" value="1"/>
</dbReference>
<dbReference type="PANTHER" id="PTHR12984:SF6">
    <property type="entry name" value="SCY1-LIKE PROTEIN 2"/>
    <property type="match status" value="1"/>
</dbReference>
<dbReference type="GO" id="GO:0005524">
    <property type="term" value="F:ATP binding"/>
    <property type="evidence" value="ECO:0007669"/>
    <property type="project" value="InterPro"/>
</dbReference>
<dbReference type="SUPFAM" id="SSF56112">
    <property type="entry name" value="Protein kinase-like (PK-like)"/>
    <property type="match status" value="1"/>
</dbReference>
<evidence type="ECO:0000313" key="4">
    <source>
        <dbReference type="Proteomes" id="UP000595437"/>
    </source>
</evidence>
<dbReference type="Proteomes" id="UP000595437">
    <property type="component" value="Chromosome 6"/>
</dbReference>
<dbReference type="InterPro" id="IPR000719">
    <property type="entry name" value="Prot_kinase_dom"/>
</dbReference>
<evidence type="ECO:0000259" key="2">
    <source>
        <dbReference type="PROSITE" id="PS50011"/>
    </source>
</evidence>
<reference evidence="4" key="1">
    <citation type="submission" date="2021-01" db="EMBL/GenBank/DDBJ databases">
        <title>Caligus Genome Assembly.</title>
        <authorList>
            <person name="Gallardo-Escarate C."/>
        </authorList>
    </citation>
    <scope>NUCLEOTIDE SEQUENCE [LARGE SCALE GENOMIC DNA]</scope>
</reference>
<dbReference type="AlphaFoldDB" id="A0A7T8HFB8"/>
<organism evidence="3 4">
    <name type="scientific">Caligus rogercresseyi</name>
    <name type="common">Sea louse</name>
    <dbReference type="NCBI Taxonomy" id="217165"/>
    <lineage>
        <taxon>Eukaryota</taxon>
        <taxon>Metazoa</taxon>
        <taxon>Ecdysozoa</taxon>
        <taxon>Arthropoda</taxon>
        <taxon>Crustacea</taxon>
        <taxon>Multicrustacea</taxon>
        <taxon>Hexanauplia</taxon>
        <taxon>Copepoda</taxon>
        <taxon>Siphonostomatoida</taxon>
        <taxon>Caligidae</taxon>
        <taxon>Caligus</taxon>
    </lineage>
</organism>
<proteinExistence type="inferred from homology"/>
<keyword evidence="4" id="KW-1185">Reference proteome</keyword>
<dbReference type="Gene3D" id="1.10.510.10">
    <property type="entry name" value="Transferase(Phosphotransferase) domain 1"/>
    <property type="match status" value="1"/>
</dbReference>
<dbReference type="OrthoDB" id="79687at2759"/>
<feature type="domain" description="Protein kinase" evidence="2">
    <location>
        <begin position="1"/>
        <end position="178"/>
    </location>
</feature>
<comment type="similarity">
    <text evidence="1">Belongs to the protein kinase superfamily.</text>
</comment>
<sequence length="178" mass="20259">RQDRENILDLTRKGIAQLTRLRHPQILTVQHPLEESRDCLAFATEPVFCSLANALGQWENMPQESLNRAKDYKMFDVEIKYGLLQLCEGLTFLHEGVKLLHRNICPESVIINYQGAWKIFGFDYCILNSGSPEASLLGSSRSIITGSYLSASRIWTSWPPNMPLQERVPLLLICTPLE</sequence>
<protein>
    <submittedName>
        <fullName evidence="3">SCY1like protein 2like</fullName>
    </submittedName>
</protein>
<evidence type="ECO:0000313" key="3">
    <source>
        <dbReference type="EMBL" id="QQP48977.1"/>
    </source>
</evidence>
<name>A0A7T8HFB8_CALRO</name>
<dbReference type="InterPro" id="IPR011009">
    <property type="entry name" value="Kinase-like_dom_sf"/>
</dbReference>
<dbReference type="CDD" id="cd14011">
    <property type="entry name" value="PK_SCY1_like"/>
    <property type="match status" value="1"/>
</dbReference>